<feature type="transmembrane region" description="Helical" evidence="10">
    <location>
        <begin position="29"/>
        <end position="47"/>
    </location>
</feature>
<gene>
    <name evidence="13" type="ORF">LPB138_05060</name>
</gene>
<dbReference type="Proteomes" id="UP000176050">
    <property type="component" value="Chromosome"/>
</dbReference>
<dbReference type="InterPro" id="IPR050445">
    <property type="entry name" value="Bact_polysacc_biosynth/exp"/>
</dbReference>
<dbReference type="InterPro" id="IPR027417">
    <property type="entry name" value="P-loop_NTPase"/>
</dbReference>
<dbReference type="Pfam" id="PF13807">
    <property type="entry name" value="GNVR"/>
    <property type="match status" value="1"/>
</dbReference>
<evidence type="ECO:0000256" key="3">
    <source>
        <dbReference type="ARBA" id="ARBA00011903"/>
    </source>
</evidence>
<evidence type="ECO:0000256" key="2">
    <source>
        <dbReference type="ARBA" id="ARBA00008883"/>
    </source>
</evidence>
<evidence type="ECO:0000313" key="13">
    <source>
        <dbReference type="EMBL" id="AOW20087.1"/>
    </source>
</evidence>
<dbReference type="InterPro" id="IPR005702">
    <property type="entry name" value="Wzc-like_C"/>
</dbReference>
<dbReference type="KEGG" id="lul:LPB138_05060"/>
<dbReference type="SUPFAM" id="SSF52540">
    <property type="entry name" value="P-loop containing nucleoside triphosphate hydrolases"/>
    <property type="match status" value="1"/>
</dbReference>
<keyword evidence="10" id="KW-0472">Membrane</keyword>
<dbReference type="EC" id="2.7.10.2" evidence="3"/>
<dbReference type="OrthoDB" id="9794577at2"/>
<evidence type="ECO:0000256" key="10">
    <source>
        <dbReference type="SAM" id="Phobius"/>
    </source>
</evidence>
<dbReference type="AlphaFoldDB" id="A0A1D8P6A8"/>
<evidence type="ECO:0000256" key="4">
    <source>
        <dbReference type="ARBA" id="ARBA00022679"/>
    </source>
</evidence>
<keyword evidence="7" id="KW-0067">ATP-binding</keyword>
<evidence type="ECO:0000256" key="8">
    <source>
        <dbReference type="ARBA" id="ARBA00023137"/>
    </source>
</evidence>
<dbReference type="NCBIfam" id="TIGR01007">
    <property type="entry name" value="eps_fam"/>
    <property type="match status" value="1"/>
</dbReference>
<dbReference type="GO" id="GO:0042802">
    <property type="term" value="F:identical protein binding"/>
    <property type="evidence" value="ECO:0007669"/>
    <property type="project" value="UniProtKB-ARBA"/>
</dbReference>
<keyword evidence="8" id="KW-0829">Tyrosine-protein kinase</keyword>
<dbReference type="Pfam" id="PF13614">
    <property type="entry name" value="AAA_31"/>
    <property type="match status" value="1"/>
</dbReference>
<keyword evidence="4" id="KW-0808">Transferase</keyword>
<evidence type="ECO:0000259" key="12">
    <source>
        <dbReference type="Pfam" id="PF13807"/>
    </source>
</evidence>
<evidence type="ECO:0000256" key="7">
    <source>
        <dbReference type="ARBA" id="ARBA00022840"/>
    </source>
</evidence>
<evidence type="ECO:0000256" key="5">
    <source>
        <dbReference type="ARBA" id="ARBA00022741"/>
    </source>
</evidence>
<evidence type="ECO:0000256" key="6">
    <source>
        <dbReference type="ARBA" id="ARBA00022777"/>
    </source>
</evidence>
<feature type="transmembrane region" description="Helical" evidence="10">
    <location>
        <begin position="507"/>
        <end position="527"/>
    </location>
</feature>
<comment type="similarity">
    <text evidence="2">Belongs to the etk/wzc family.</text>
</comment>
<organism evidence="13 14">
    <name type="scientific">Urechidicola croceus</name>
    <dbReference type="NCBI Taxonomy" id="1850246"/>
    <lineage>
        <taxon>Bacteria</taxon>
        <taxon>Pseudomonadati</taxon>
        <taxon>Bacteroidota</taxon>
        <taxon>Flavobacteriia</taxon>
        <taxon>Flavobacteriales</taxon>
        <taxon>Flavobacteriaceae</taxon>
        <taxon>Urechidicola</taxon>
    </lineage>
</organism>
<comment type="catalytic activity">
    <reaction evidence="9">
        <text>L-tyrosyl-[protein] + ATP = O-phospho-L-tyrosyl-[protein] + ADP + H(+)</text>
        <dbReference type="Rhea" id="RHEA:10596"/>
        <dbReference type="Rhea" id="RHEA-COMP:10136"/>
        <dbReference type="Rhea" id="RHEA-COMP:20101"/>
        <dbReference type="ChEBI" id="CHEBI:15378"/>
        <dbReference type="ChEBI" id="CHEBI:30616"/>
        <dbReference type="ChEBI" id="CHEBI:46858"/>
        <dbReference type="ChEBI" id="CHEBI:61978"/>
        <dbReference type="ChEBI" id="CHEBI:456216"/>
        <dbReference type="EC" id="2.7.10.2"/>
    </reaction>
</comment>
<evidence type="ECO:0000256" key="1">
    <source>
        <dbReference type="ARBA" id="ARBA00007316"/>
    </source>
</evidence>
<accession>A0A1D8P6A8</accession>
<dbReference type="EMBL" id="CP017478">
    <property type="protein sequence ID" value="AOW20087.1"/>
    <property type="molecule type" value="Genomic_DNA"/>
</dbReference>
<dbReference type="PANTHER" id="PTHR32309:SF13">
    <property type="entry name" value="FERRIC ENTEROBACTIN TRANSPORT PROTEIN FEPE"/>
    <property type="match status" value="1"/>
</dbReference>
<feature type="domain" description="AAA" evidence="11">
    <location>
        <begin position="593"/>
        <end position="723"/>
    </location>
</feature>
<dbReference type="GO" id="GO:0004715">
    <property type="term" value="F:non-membrane spanning protein tyrosine kinase activity"/>
    <property type="evidence" value="ECO:0007669"/>
    <property type="project" value="UniProtKB-EC"/>
</dbReference>
<protein>
    <recommendedName>
        <fullName evidence="3">non-specific protein-tyrosine kinase</fullName>
        <ecNumber evidence="3">2.7.10.2</ecNumber>
    </recommendedName>
</protein>
<dbReference type="STRING" id="1850246.LPB138_05060"/>
<sequence length="793" mass="89497">MDKNQDNIDIFSDQNVVLRDLVERYVSNWKWFVLGAAITLTSAFLYLRNVSPLFQVTSSIIIKDDSSSGAMSELAVFEDMGMMTSKPSKAENEMEVIKSRSFLTNVVKDLELNVRFYKKGKTFIEDVTSGFSSDPRDREIYINRPINIDFLENDSIILNRSAVFEITLLSPEKYNFKQFESEKKNLDYGINISTSVGDIILTPNLDVIDKYLNKTIIIKLSPVNSAVGFLKSNIKISLLKGTDIINFGIRTENKEKGIDILDHLIMHYNNDALNEKSLISKNTSDFINNRLKVISDELSDVESDIENFRRTNNIVDIGSQTGLNLQNESLNEQKINDVSTQLDLVDAMGEYINEQDGINILPENLGFSDPTLTSTMSKHNELVFRRNELLKSVNEKHPAIVNLDEQINGIKSNISQNIGSIKNSYQITIDGLKKQDAILNSKLFSAPKKERELLDITRQQNVKQTLYLYLLQKREEMAISLGITSANIKIIDKAYSSGNPVSPKKPVIMVGALFLGLLLPFMVLYVSEIIDTKIHERSDVEKVLSLPIIGDIPYTIKKKRIVEKVDRSGTAEAFRLIRTNLDFLLKTNESKSNTIMITSTVGNEGKTFVAANLARTIAFSGSKVLLLGLDLRAPSVAKTLKLKKGIGVTNFITDKNLSVDDITSKYPNDENLDLITSGIIPPNPAELLMSERLAQLFKEVKDKYDYIIVDTPPVSLVTDTLLLNKFSDRFVYVVRAEFLDKRMLKIPHNLNSENKLKNLTLLVNGIRTKNNNYGYGYGYGVNAEKKWYKKMFS</sequence>
<evidence type="ECO:0000256" key="9">
    <source>
        <dbReference type="ARBA" id="ARBA00051245"/>
    </source>
</evidence>
<dbReference type="InterPro" id="IPR032807">
    <property type="entry name" value="GNVR"/>
</dbReference>
<dbReference type="CDD" id="cd05387">
    <property type="entry name" value="BY-kinase"/>
    <property type="match status" value="1"/>
</dbReference>
<keyword evidence="14" id="KW-1185">Reference proteome</keyword>
<feature type="domain" description="Tyrosine-protein kinase G-rich" evidence="12">
    <location>
        <begin position="450"/>
        <end position="526"/>
    </location>
</feature>
<dbReference type="RefSeq" id="WP_070236226.1">
    <property type="nucleotide sequence ID" value="NZ_CP017478.1"/>
</dbReference>
<dbReference type="Gene3D" id="3.40.50.300">
    <property type="entry name" value="P-loop containing nucleotide triphosphate hydrolases"/>
    <property type="match status" value="1"/>
</dbReference>
<dbReference type="GO" id="GO:0005524">
    <property type="term" value="F:ATP binding"/>
    <property type="evidence" value="ECO:0007669"/>
    <property type="project" value="UniProtKB-KW"/>
</dbReference>
<keyword evidence="5" id="KW-0547">Nucleotide-binding</keyword>
<dbReference type="GO" id="GO:0005886">
    <property type="term" value="C:plasma membrane"/>
    <property type="evidence" value="ECO:0007669"/>
    <property type="project" value="TreeGrafter"/>
</dbReference>
<dbReference type="FunFam" id="3.40.50.300:FF:000527">
    <property type="entry name" value="Tyrosine-protein kinase etk"/>
    <property type="match status" value="1"/>
</dbReference>
<name>A0A1D8P6A8_9FLAO</name>
<proteinExistence type="inferred from homology"/>
<comment type="similarity">
    <text evidence="1">Belongs to the CpsD/CapB family.</text>
</comment>
<reference evidence="13 14" key="1">
    <citation type="submission" date="2016-10" db="EMBL/GenBank/DDBJ databases">
        <title>Lutibacter sp. LPB0138, isolated from marine gastropod.</title>
        <authorList>
            <person name="Kim E."/>
            <person name="Yi H."/>
        </authorList>
    </citation>
    <scope>NUCLEOTIDE SEQUENCE [LARGE SCALE GENOMIC DNA]</scope>
    <source>
        <strain evidence="13 14">LPB0138</strain>
    </source>
</reference>
<dbReference type="PANTHER" id="PTHR32309">
    <property type="entry name" value="TYROSINE-PROTEIN KINASE"/>
    <property type="match status" value="1"/>
</dbReference>
<keyword evidence="6" id="KW-0418">Kinase</keyword>
<evidence type="ECO:0000313" key="14">
    <source>
        <dbReference type="Proteomes" id="UP000176050"/>
    </source>
</evidence>
<keyword evidence="10" id="KW-1133">Transmembrane helix</keyword>
<dbReference type="InterPro" id="IPR025669">
    <property type="entry name" value="AAA_dom"/>
</dbReference>
<keyword evidence="10" id="KW-0812">Transmembrane</keyword>
<evidence type="ECO:0000259" key="11">
    <source>
        <dbReference type="Pfam" id="PF13614"/>
    </source>
</evidence>